<evidence type="ECO:0000313" key="4">
    <source>
        <dbReference type="Proteomes" id="UP000243937"/>
    </source>
</evidence>
<reference evidence="3 4" key="1">
    <citation type="journal article" date="2014" name="Int. J. Syst. Evol. Microbiol.">
        <title>Oceanisphaera profunda sp. nov., a marine bacterium isolated from deep-sea sediment, and emended description of the genus Oceanisphaera.</title>
        <authorList>
            <person name="Xu Z."/>
            <person name="Zhang X.Y."/>
            <person name="Su H.N."/>
            <person name="Yu Z.C."/>
            <person name="Liu C."/>
            <person name="Li H."/>
            <person name="Chen X.L."/>
            <person name="Song X.Y."/>
            <person name="Xie B.B."/>
            <person name="Qin Q.L."/>
            <person name="Zhou B.C."/>
            <person name="Shi M."/>
            <person name="Huang Y."/>
            <person name="Zhang Y.Z."/>
        </authorList>
    </citation>
    <scope>NUCLEOTIDE SEQUENCE [LARGE SCALE GENOMIC DNA]</scope>
    <source>
        <strain evidence="3 4">SM1222</strain>
    </source>
</reference>
<keyword evidence="2" id="KW-0472">Membrane</keyword>
<evidence type="ECO:0000256" key="2">
    <source>
        <dbReference type="SAM" id="Phobius"/>
    </source>
</evidence>
<dbReference type="EMBL" id="CP021377">
    <property type="protein sequence ID" value="ART81404.1"/>
    <property type="molecule type" value="Genomic_DNA"/>
</dbReference>
<dbReference type="RefSeq" id="WP_087034488.1">
    <property type="nucleotide sequence ID" value="NZ_CP021377.1"/>
</dbReference>
<evidence type="ECO:0000256" key="1">
    <source>
        <dbReference type="SAM" id="MobiDB-lite"/>
    </source>
</evidence>
<feature type="region of interest" description="Disordered" evidence="1">
    <location>
        <begin position="219"/>
        <end position="254"/>
    </location>
</feature>
<dbReference type="Proteomes" id="UP000243937">
    <property type="component" value="Chromosome"/>
</dbReference>
<dbReference type="OrthoDB" id="5899712at2"/>
<feature type="transmembrane region" description="Helical" evidence="2">
    <location>
        <begin position="6"/>
        <end position="23"/>
    </location>
</feature>
<name>A0A1Y0D258_9GAMM</name>
<keyword evidence="4" id="KW-1185">Reference proteome</keyword>
<dbReference type="AlphaFoldDB" id="A0A1Y0D258"/>
<feature type="compositionally biased region" description="Polar residues" evidence="1">
    <location>
        <begin position="219"/>
        <end position="230"/>
    </location>
</feature>
<accession>A0A1Y0D258</accession>
<protein>
    <submittedName>
        <fullName evidence="3">DNA repair ATPase</fullName>
    </submittedName>
</protein>
<keyword evidence="2" id="KW-0812">Transmembrane</keyword>
<sequence length="254" mass="29472">MTLTLILIAIGALLFLVIIYNMVQQYLNKQEAEKRTLLLKHKNIINETEELLQNAGQLPFSKAIVLTLYQRILYSLQIMTQQDPTNLQIKTRRTNIEQQIHQVKEHYQMENAALKSPDSDQQAIQMLQIVKRLRAVLRIEHNRGKVGNQVFVVEDRRLELIRLKVNLINLAKRAGAALANRDNNTALQMLKKGLTVLDQIPDKDEQLKSIETSMQQRLGELTSSQKQVAQEQKIREEESEKSELDQLFEPKKKW</sequence>
<proteinExistence type="predicted"/>
<evidence type="ECO:0000313" key="3">
    <source>
        <dbReference type="EMBL" id="ART81404.1"/>
    </source>
</evidence>
<keyword evidence="2" id="KW-1133">Transmembrane helix</keyword>
<feature type="compositionally biased region" description="Basic and acidic residues" evidence="1">
    <location>
        <begin position="232"/>
        <end position="254"/>
    </location>
</feature>
<gene>
    <name evidence="3" type="ORF">CBP31_01125</name>
</gene>
<dbReference type="KEGG" id="opf:CBP31_01125"/>
<organism evidence="3 4">
    <name type="scientific">Oceanisphaera profunda</name>
    <dbReference type="NCBI Taxonomy" id="1416627"/>
    <lineage>
        <taxon>Bacteria</taxon>
        <taxon>Pseudomonadati</taxon>
        <taxon>Pseudomonadota</taxon>
        <taxon>Gammaproteobacteria</taxon>
        <taxon>Aeromonadales</taxon>
        <taxon>Aeromonadaceae</taxon>
        <taxon>Oceanisphaera</taxon>
    </lineage>
</organism>